<organism evidence="1 2">
    <name type="scientific">Zunongwangia profunda (strain DSM 18752 / CCTCC AB 206139 / SM-A87)</name>
    <name type="common">Wangia profunda</name>
    <dbReference type="NCBI Taxonomy" id="655815"/>
    <lineage>
        <taxon>Bacteria</taxon>
        <taxon>Pseudomonadati</taxon>
        <taxon>Bacteroidota</taxon>
        <taxon>Flavobacteriia</taxon>
        <taxon>Flavobacteriales</taxon>
        <taxon>Flavobacteriaceae</taxon>
        <taxon>Zunongwangia</taxon>
    </lineage>
</organism>
<dbReference type="HOGENOM" id="CLU_3368220_0_0_10"/>
<evidence type="ECO:0000313" key="1">
    <source>
        <dbReference type="EMBL" id="ADF54565.1"/>
    </source>
</evidence>
<evidence type="ECO:0000313" key="2">
    <source>
        <dbReference type="Proteomes" id="UP000001654"/>
    </source>
</evidence>
<name>D5BB25_ZUNPS</name>
<keyword evidence="2" id="KW-1185">Reference proteome</keyword>
<protein>
    <submittedName>
        <fullName evidence="1">Uncharacterized protein</fullName>
    </submittedName>
</protein>
<reference evidence="1 2" key="1">
    <citation type="journal article" date="2010" name="BMC Genomics">
        <title>The complete genome of Zunongwangia profunda SM-A87 reveals its adaptation to the deep-sea environment and ecological role in sedimentary organic nitrogen degradation.</title>
        <authorList>
            <person name="Qin Q.L."/>
            <person name="Zhang X.Y."/>
            <person name="Wang X.M."/>
            <person name="Liu G.M."/>
            <person name="Chen X.L."/>
            <person name="Xie B.B."/>
            <person name="Dang H.Y."/>
            <person name="Zhou B.C."/>
            <person name="Yu J."/>
            <person name="Zhang Y.Z."/>
        </authorList>
    </citation>
    <scope>NUCLEOTIDE SEQUENCE [LARGE SCALE GENOMIC DNA]</scope>
    <source>
        <strain evidence="2">DSM 18752 / CCTCC AB 206139 / SM-A87</strain>
    </source>
</reference>
<dbReference type="STRING" id="655815.ZPR_4262"/>
<dbReference type="KEGG" id="zpr:ZPR_4262"/>
<accession>D5BB25</accession>
<dbReference type="AlphaFoldDB" id="D5BB25"/>
<dbReference type="Proteomes" id="UP000001654">
    <property type="component" value="Chromosome"/>
</dbReference>
<dbReference type="EMBL" id="CP001650">
    <property type="protein sequence ID" value="ADF54565.1"/>
    <property type="molecule type" value="Genomic_DNA"/>
</dbReference>
<proteinExistence type="predicted"/>
<gene>
    <name evidence="1" type="ordered locus">ZPR_4262</name>
</gene>
<sequence>MIISATKIEMKFKKTNLFRTILNNKFKTGLYSAFF</sequence>